<gene>
    <name evidence="1" type="ORF">I553_9000</name>
</gene>
<comment type="caution">
    <text evidence="1">The sequence shown here is derived from an EMBL/GenBank/DDBJ whole genome shotgun (WGS) entry which is preliminary data.</text>
</comment>
<name>X8AM11_MYCXE</name>
<dbReference type="AlphaFoldDB" id="X8AM11"/>
<reference evidence="1" key="1">
    <citation type="submission" date="2014-01" db="EMBL/GenBank/DDBJ databases">
        <authorList>
            <person name="Brown-Elliot B."/>
            <person name="Wallace R."/>
            <person name="Lenaerts A."/>
            <person name="Ordway D."/>
            <person name="DeGroote M.A."/>
            <person name="Parker T."/>
            <person name="Sizemore C."/>
            <person name="Tallon L.J."/>
            <person name="Sadzewicz L.K."/>
            <person name="Sengamalay N."/>
            <person name="Fraser C.M."/>
            <person name="Hine E."/>
            <person name="Shefchek K.A."/>
            <person name="Das S.P."/>
            <person name="Tettelin H."/>
        </authorList>
    </citation>
    <scope>NUCLEOTIDE SEQUENCE [LARGE SCALE GENOMIC DNA]</scope>
    <source>
        <strain evidence="1">4042</strain>
    </source>
</reference>
<dbReference type="PATRIC" id="fig|1299334.3.peg.5425"/>
<accession>X8AM11</accession>
<organism evidence="1">
    <name type="scientific">Mycobacterium xenopi 4042</name>
    <dbReference type="NCBI Taxonomy" id="1299334"/>
    <lineage>
        <taxon>Bacteria</taxon>
        <taxon>Bacillati</taxon>
        <taxon>Actinomycetota</taxon>
        <taxon>Actinomycetes</taxon>
        <taxon>Mycobacteriales</taxon>
        <taxon>Mycobacteriaceae</taxon>
        <taxon>Mycobacterium</taxon>
    </lineage>
</organism>
<protein>
    <submittedName>
        <fullName evidence="1">Uncharacterized protein</fullName>
    </submittedName>
</protein>
<sequence>MIDGVQLEVQVVDAVGVRLLGCDCLVYLDLAHDPGLRVVAAVDPLLFGFGCGASESRAVEHRVGPIRLCR</sequence>
<dbReference type="EMBL" id="JAOB01000050">
    <property type="protein sequence ID" value="EUA32922.1"/>
    <property type="molecule type" value="Genomic_DNA"/>
</dbReference>
<evidence type="ECO:0000313" key="1">
    <source>
        <dbReference type="EMBL" id="EUA32922.1"/>
    </source>
</evidence>
<proteinExistence type="predicted"/>